<comment type="function">
    <text evidence="9 12">Part of the Sec protein translocase complex. Interacts with the SecYEG preprotein conducting channel. SecDF uses the proton motive force (PMF) to complete protein translocation after the ATP-dependent function of SecA.</text>
</comment>
<dbReference type="RefSeq" id="WP_213412906.1">
    <property type="nucleotide sequence ID" value="NZ_BOVK01000041.1"/>
</dbReference>
<evidence type="ECO:0000256" key="8">
    <source>
        <dbReference type="ARBA" id="ARBA00023136"/>
    </source>
</evidence>
<dbReference type="InterPro" id="IPR055344">
    <property type="entry name" value="SecD_SecF_C_bact"/>
</dbReference>
<evidence type="ECO:0000256" key="11">
    <source>
        <dbReference type="ARBA" id="ARBA00061053"/>
    </source>
</evidence>
<comment type="similarity">
    <text evidence="12">Belongs to the SecD/SecF family. SecF subfamily.</text>
</comment>
<feature type="transmembrane region" description="Helical" evidence="12">
    <location>
        <begin position="156"/>
        <end position="177"/>
    </location>
</feature>
<evidence type="ECO:0000313" key="15">
    <source>
        <dbReference type="Proteomes" id="UP000677918"/>
    </source>
</evidence>
<comment type="subcellular location">
    <subcellularLocation>
        <location evidence="1 12">Cell membrane</location>
        <topology evidence="1 12">Multi-pass membrane protein</topology>
    </subcellularLocation>
</comment>
<evidence type="ECO:0000256" key="5">
    <source>
        <dbReference type="ARBA" id="ARBA00022927"/>
    </source>
</evidence>
<gene>
    <name evidence="12" type="primary">secF</name>
    <name evidence="14" type="ORF">XYCOK13_29550</name>
</gene>
<evidence type="ECO:0000256" key="10">
    <source>
        <dbReference type="ARBA" id="ARBA00060856"/>
    </source>
</evidence>
<feature type="transmembrane region" description="Helical" evidence="12">
    <location>
        <begin position="238"/>
        <end position="255"/>
    </location>
</feature>
<feature type="transmembrane region" description="Helical" evidence="12">
    <location>
        <begin position="16"/>
        <end position="38"/>
    </location>
</feature>
<dbReference type="PRINTS" id="PR01755">
    <property type="entry name" value="SECFTRNLCASE"/>
</dbReference>
<comment type="caution">
    <text evidence="14">The sequence shown here is derived from an EMBL/GenBank/DDBJ whole genome shotgun (WGS) entry which is preliminary data.</text>
</comment>
<evidence type="ECO:0000256" key="12">
    <source>
        <dbReference type="HAMAP-Rule" id="MF_01464"/>
    </source>
</evidence>
<dbReference type="InterPro" id="IPR022646">
    <property type="entry name" value="SecD/SecF_CS"/>
</dbReference>
<dbReference type="GO" id="GO:0006605">
    <property type="term" value="P:protein targeting"/>
    <property type="evidence" value="ECO:0007669"/>
    <property type="project" value="UniProtKB-UniRule"/>
</dbReference>
<evidence type="ECO:0000256" key="6">
    <source>
        <dbReference type="ARBA" id="ARBA00022989"/>
    </source>
</evidence>
<sequence>MSYKVKFDFVRIRRKPFLISAIITIAGIVALLAFGLNYGVDFTSGTRMDISVGTTITKEEAEAAFLEAGLELPPELTIGGDNDRVSVRFDKVLAEDERTGLIGVFESKYGEQVAYEENTVDAGMAKELGRKAIFAVAMASLGIALYVSIRFEWRFALSALIALLHGAFVVVSIFSIFRLEVNLTFVAAILTIIGYAINDTIVTFDRIRENLKTANIRRFDDLAELVNESLWQTLTRSINTAATVLFAALALFIFGSESLRMFSLAMVIGLTAGAYSSVFIASQVWLEIKAKSLKPGSADPKSA</sequence>
<name>A0A8J4M433_9BACL</name>
<reference evidence="14" key="1">
    <citation type="submission" date="2021-04" db="EMBL/GenBank/DDBJ databases">
        <title>Draft genome sequence of Xylanibacillus composti strain K13.</title>
        <authorList>
            <person name="Uke A."/>
            <person name="Chhe C."/>
            <person name="Baramee S."/>
            <person name="Kosugi A."/>
        </authorList>
    </citation>
    <scope>NUCLEOTIDE SEQUENCE</scope>
    <source>
        <strain evidence="14">K13</strain>
    </source>
</reference>
<dbReference type="GO" id="GO:0065002">
    <property type="term" value="P:intracellular protein transmembrane transport"/>
    <property type="evidence" value="ECO:0007669"/>
    <property type="project" value="UniProtKB-UniRule"/>
</dbReference>
<dbReference type="GO" id="GO:0043952">
    <property type="term" value="P:protein transport by the Sec complex"/>
    <property type="evidence" value="ECO:0007669"/>
    <property type="project" value="UniProtKB-UniRule"/>
</dbReference>
<dbReference type="Pfam" id="PF07549">
    <property type="entry name" value="Sec_GG"/>
    <property type="match status" value="1"/>
</dbReference>
<feature type="transmembrane region" description="Helical" evidence="12">
    <location>
        <begin position="261"/>
        <end position="286"/>
    </location>
</feature>
<feature type="transmembrane region" description="Helical" evidence="12">
    <location>
        <begin position="132"/>
        <end position="149"/>
    </location>
</feature>
<dbReference type="InterPro" id="IPR005665">
    <property type="entry name" value="SecF_bac"/>
</dbReference>
<keyword evidence="3 12" id="KW-1003">Cell membrane</keyword>
<dbReference type="HAMAP" id="MF_01464_B">
    <property type="entry name" value="SecF_B"/>
    <property type="match status" value="1"/>
</dbReference>
<keyword evidence="5 12" id="KW-0653">Protein transport</keyword>
<evidence type="ECO:0000256" key="9">
    <source>
        <dbReference type="ARBA" id="ARBA00059018"/>
    </source>
</evidence>
<dbReference type="InterPro" id="IPR022645">
    <property type="entry name" value="SecD/SecF_bac"/>
</dbReference>
<keyword evidence="4 12" id="KW-0812">Transmembrane</keyword>
<evidence type="ECO:0000313" key="14">
    <source>
        <dbReference type="EMBL" id="GIQ70131.1"/>
    </source>
</evidence>
<evidence type="ECO:0000256" key="2">
    <source>
        <dbReference type="ARBA" id="ARBA00022448"/>
    </source>
</evidence>
<organism evidence="14 15">
    <name type="scientific">Xylanibacillus composti</name>
    <dbReference type="NCBI Taxonomy" id="1572762"/>
    <lineage>
        <taxon>Bacteria</taxon>
        <taxon>Bacillati</taxon>
        <taxon>Bacillota</taxon>
        <taxon>Bacilli</taxon>
        <taxon>Bacillales</taxon>
        <taxon>Paenibacillaceae</taxon>
        <taxon>Xylanibacillus</taxon>
    </lineage>
</organism>
<feature type="domain" description="Protein export membrane protein SecD/SecF C-terminal" evidence="13">
    <location>
        <begin position="111"/>
        <end position="290"/>
    </location>
</feature>
<evidence type="ECO:0000256" key="1">
    <source>
        <dbReference type="ARBA" id="ARBA00004651"/>
    </source>
</evidence>
<dbReference type="NCBIfam" id="TIGR00966">
    <property type="entry name" value="transloc_SecF"/>
    <property type="match status" value="1"/>
</dbReference>
<comment type="subunit">
    <text evidence="12">Forms a complex with SecD. Part of the essential Sec protein translocation apparatus which comprises SecA, SecYEG and auxiliary proteins SecDF. Other proteins may also be involved.</text>
</comment>
<evidence type="ECO:0000256" key="4">
    <source>
        <dbReference type="ARBA" id="ARBA00022692"/>
    </source>
</evidence>
<dbReference type="PANTHER" id="PTHR30081:SF8">
    <property type="entry name" value="PROTEIN TRANSLOCASE SUBUNIT SECF"/>
    <property type="match status" value="1"/>
</dbReference>
<keyword evidence="8 12" id="KW-0472">Membrane</keyword>
<dbReference type="Gene3D" id="1.20.1640.10">
    <property type="entry name" value="Multidrug efflux transporter AcrB transmembrane domain"/>
    <property type="match status" value="1"/>
</dbReference>
<keyword evidence="6 12" id="KW-1133">Transmembrane helix</keyword>
<keyword evidence="7 12" id="KW-0811">Translocation</keyword>
<evidence type="ECO:0000256" key="7">
    <source>
        <dbReference type="ARBA" id="ARBA00023010"/>
    </source>
</evidence>
<dbReference type="NCBIfam" id="TIGR00916">
    <property type="entry name" value="2A0604s01"/>
    <property type="match status" value="1"/>
</dbReference>
<dbReference type="AlphaFoldDB" id="A0A8J4M433"/>
<dbReference type="InterPro" id="IPR022813">
    <property type="entry name" value="SecD/SecF_arch_bac"/>
</dbReference>
<dbReference type="PANTHER" id="PTHR30081">
    <property type="entry name" value="PROTEIN-EXPORT MEMBRANE PROTEIN SEC"/>
    <property type="match status" value="1"/>
</dbReference>
<dbReference type="InterPro" id="IPR048634">
    <property type="entry name" value="SecD_SecF_C"/>
</dbReference>
<dbReference type="Pfam" id="PF02355">
    <property type="entry name" value="SecD_SecF_C"/>
    <property type="match status" value="1"/>
</dbReference>
<dbReference type="Proteomes" id="UP000677918">
    <property type="component" value="Unassembled WGS sequence"/>
</dbReference>
<dbReference type="EMBL" id="BOVK01000041">
    <property type="protein sequence ID" value="GIQ70131.1"/>
    <property type="molecule type" value="Genomic_DNA"/>
</dbReference>
<comment type="similarity">
    <text evidence="11">In the N-terminal section; belongs to the SecD/SecF family. SecD subfamily.</text>
</comment>
<evidence type="ECO:0000256" key="3">
    <source>
        <dbReference type="ARBA" id="ARBA00022475"/>
    </source>
</evidence>
<protein>
    <recommendedName>
        <fullName evidence="12">Protein-export membrane protein SecF</fullName>
    </recommendedName>
</protein>
<dbReference type="GO" id="GO:0015450">
    <property type="term" value="F:protein-transporting ATPase activity"/>
    <property type="evidence" value="ECO:0007669"/>
    <property type="project" value="InterPro"/>
</dbReference>
<accession>A0A8J4M433</accession>
<feature type="transmembrane region" description="Helical" evidence="12">
    <location>
        <begin position="183"/>
        <end position="202"/>
    </location>
</feature>
<proteinExistence type="inferred from homology"/>
<dbReference type="FunFam" id="1.20.1640.10:FF:000024">
    <property type="entry name" value="Multifunctional fusion protein"/>
    <property type="match status" value="1"/>
</dbReference>
<keyword evidence="2 12" id="KW-0813">Transport</keyword>
<keyword evidence="15" id="KW-1185">Reference proteome</keyword>
<dbReference type="GO" id="GO:0005886">
    <property type="term" value="C:plasma membrane"/>
    <property type="evidence" value="ECO:0007669"/>
    <property type="project" value="UniProtKB-SubCell"/>
</dbReference>
<dbReference type="SUPFAM" id="SSF82866">
    <property type="entry name" value="Multidrug efflux transporter AcrB transmembrane domain"/>
    <property type="match status" value="1"/>
</dbReference>
<comment type="similarity">
    <text evidence="10">In the C-terminal section; belongs to the SecD/SecF family. SecF subfamily.</text>
</comment>
<evidence type="ECO:0000259" key="13">
    <source>
        <dbReference type="Pfam" id="PF02355"/>
    </source>
</evidence>